<dbReference type="InterPro" id="IPR014743">
    <property type="entry name" value="Cl-channel_core"/>
</dbReference>
<evidence type="ECO:0000256" key="9">
    <source>
        <dbReference type="ARBA" id="ARBA00023303"/>
    </source>
</evidence>
<dbReference type="InterPro" id="IPR001807">
    <property type="entry name" value="ClC"/>
</dbReference>
<evidence type="ECO:0000256" key="12">
    <source>
        <dbReference type="SAM" id="Phobius"/>
    </source>
</evidence>
<keyword evidence="2" id="KW-0813">Transport</keyword>
<keyword evidence="6 12" id="KW-0472">Membrane</keyword>
<feature type="transmembrane region" description="Helical" evidence="12">
    <location>
        <begin position="478"/>
        <end position="498"/>
    </location>
</feature>
<evidence type="ECO:0000256" key="1">
    <source>
        <dbReference type="ARBA" id="ARBA00004141"/>
    </source>
</evidence>
<keyword evidence="7" id="KW-0869">Chloride channel</keyword>
<name>A0A2S8FY10_9BACT</name>
<feature type="transmembrane region" description="Helical" evidence="12">
    <location>
        <begin position="73"/>
        <end position="93"/>
    </location>
</feature>
<dbReference type="PANTHER" id="PTHR43427">
    <property type="entry name" value="CHLORIDE CHANNEL PROTEIN CLC-E"/>
    <property type="match status" value="1"/>
</dbReference>
<dbReference type="Gene3D" id="3.10.580.10">
    <property type="entry name" value="CBS-domain"/>
    <property type="match status" value="1"/>
</dbReference>
<dbReference type="SUPFAM" id="SSF54631">
    <property type="entry name" value="CBS-domain pair"/>
    <property type="match status" value="1"/>
</dbReference>
<evidence type="ECO:0000256" key="8">
    <source>
        <dbReference type="ARBA" id="ARBA00023214"/>
    </source>
</evidence>
<protein>
    <recommendedName>
        <fullName evidence="13">CBS domain-containing protein</fullName>
    </recommendedName>
</protein>
<comment type="subcellular location">
    <subcellularLocation>
        <location evidence="1">Membrane</location>
        <topology evidence="1">Multi-pass membrane protein</topology>
    </subcellularLocation>
</comment>
<evidence type="ECO:0000256" key="6">
    <source>
        <dbReference type="ARBA" id="ARBA00023136"/>
    </source>
</evidence>
<dbReference type="PRINTS" id="PR00762">
    <property type="entry name" value="CLCHANNEL"/>
</dbReference>
<evidence type="ECO:0000313" key="14">
    <source>
        <dbReference type="EMBL" id="PQO36724.1"/>
    </source>
</evidence>
<dbReference type="PANTHER" id="PTHR43427:SF6">
    <property type="entry name" value="CHLORIDE CHANNEL PROTEIN CLC-E"/>
    <property type="match status" value="1"/>
</dbReference>
<dbReference type="CDD" id="cd00400">
    <property type="entry name" value="Voltage_gated_ClC"/>
    <property type="match status" value="1"/>
</dbReference>
<dbReference type="GO" id="GO:0034707">
    <property type="term" value="C:chloride channel complex"/>
    <property type="evidence" value="ECO:0007669"/>
    <property type="project" value="UniProtKB-KW"/>
</dbReference>
<dbReference type="AlphaFoldDB" id="A0A2S8FY10"/>
<dbReference type="InterPro" id="IPR000644">
    <property type="entry name" value="CBS_dom"/>
</dbReference>
<keyword evidence="5" id="KW-0406">Ion transport</keyword>
<comment type="caution">
    <text evidence="14">The sequence shown here is derived from an EMBL/GenBank/DDBJ whole genome shotgun (WGS) entry which is preliminary data.</text>
</comment>
<dbReference type="InterPro" id="IPR046342">
    <property type="entry name" value="CBS_dom_sf"/>
</dbReference>
<evidence type="ECO:0000256" key="10">
    <source>
        <dbReference type="PROSITE-ProRule" id="PRU00703"/>
    </source>
</evidence>
<evidence type="ECO:0000259" key="13">
    <source>
        <dbReference type="PROSITE" id="PS51371"/>
    </source>
</evidence>
<evidence type="ECO:0000313" key="15">
    <source>
        <dbReference type="Proteomes" id="UP000240009"/>
    </source>
</evidence>
<organism evidence="14 15">
    <name type="scientific">Blastopirellula marina</name>
    <dbReference type="NCBI Taxonomy" id="124"/>
    <lineage>
        <taxon>Bacteria</taxon>
        <taxon>Pseudomonadati</taxon>
        <taxon>Planctomycetota</taxon>
        <taxon>Planctomycetia</taxon>
        <taxon>Pirellulales</taxon>
        <taxon>Pirellulaceae</taxon>
        <taxon>Blastopirellula</taxon>
    </lineage>
</organism>
<feature type="transmembrane region" description="Helical" evidence="12">
    <location>
        <begin position="389"/>
        <end position="410"/>
    </location>
</feature>
<dbReference type="GO" id="GO:0005254">
    <property type="term" value="F:chloride channel activity"/>
    <property type="evidence" value="ECO:0007669"/>
    <property type="project" value="UniProtKB-KW"/>
</dbReference>
<proteinExistence type="predicted"/>
<dbReference type="RefSeq" id="WP_105350960.1">
    <property type="nucleotide sequence ID" value="NZ_PUIA01000017.1"/>
</dbReference>
<evidence type="ECO:0000256" key="7">
    <source>
        <dbReference type="ARBA" id="ARBA00023173"/>
    </source>
</evidence>
<feature type="transmembrane region" description="Helical" evidence="12">
    <location>
        <begin position="285"/>
        <end position="305"/>
    </location>
</feature>
<evidence type="ECO:0000256" key="2">
    <source>
        <dbReference type="ARBA" id="ARBA00022448"/>
    </source>
</evidence>
<reference evidence="14 15" key="1">
    <citation type="submission" date="2018-02" db="EMBL/GenBank/DDBJ databases">
        <title>Comparative genomes isolates from brazilian mangrove.</title>
        <authorList>
            <person name="Araujo J.E."/>
            <person name="Taketani R.G."/>
            <person name="Silva M.C.P."/>
            <person name="Loureco M.V."/>
            <person name="Andreote F.D."/>
        </authorList>
    </citation>
    <scope>NUCLEOTIDE SEQUENCE [LARGE SCALE GENOMIC DNA]</scope>
    <source>
        <strain evidence="14 15">HEX-2 MGV</strain>
    </source>
</reference>
<accession>A0A2S8FY10</accession>
<sequence>MPWSRVRGWLQPVQDWLALHIKRGTIPAQPLTITLAGIVGILAGYSSIFLSMMIHWVEDWTIRPAMQLAHHHWLGLIALIVCPVVGLVIVSWYTRKYYPEAVGHGVPEVIKAIARKDGVIRPPVAIVKLLASGLCIGTGSSIGREGPVVQIGAAFGSTAAQIFQLSARNIKVLAAAGAAAGISATFHAPIAGVIFASEIILANFAVESLSAIVIAAVLANVVQQNQGAHGLAPEFPHIQHKFDGAYHELPSYIFLGIVCGLMAVGFTKLLYWFEDQSEYWIPKHWVRSIACGLLLGVIGTTYYVLYPVAPAQSVAAQQELSQHETQQDASQHDRERREPIPALYGTGYAAISHTLHLENAQKLTDADETTGDSHRESIRLSRDQMWQHLIWLLPLVLVKPFLTSACLAGGGSGGIFAPSLFIGATTGAVIGLLFNLFVPEWCDHPGAYALVGMGAVVAGTTHGTLSAIVVVYELTDDYRIILPIMAAAGISSLIARWVDPESIYEKKLSRRGESIARSHDLHHIENIAVRDVMVRKFPTVKHTDNVMQIIKIARENPHIESIPVMNEDGTLHGIIRPEDLHRVLDTDVSPYLVNAHDIAMVSPIAVSPDENLLEALRDFGTRDVGTLPVEIQTAGKRVLIGLLIRADVMARYREELLKN</sequence>
<gene>
    <name evidence="14" type="ORF">C5Y96_06000</name>
</gene>
<evidence type="ECO:0000256" key="5">
    <source>
        <dbReference type="ARBA" id="ARBA00023065"/>
    </source>
</evidence>
<feature type="transmembrane region" description="Helical" evidence="12">
    <location>
        <begin position="416"/>
        <end position="438"/>
    </location>
</feature>
<dbReference type="SMART" id="SM00116">
    <property type="entry name" value="CBS"/>
    <property type="match status" value="2"/>
</dbReference>
<feature type="transmembrane region" description="Helical" evidence="12">
    <location>
        <begin position="450"/>
        <end position="472"/>
    </location>
</feature>
<dbReference type="Pfam" id="PF00571">
    <property type="entry name" value="CBS"/>
    <property type="match status" value="2"/>
</dbReference>
<dbReference type="EMBL" id="PUIA01000017">
    <property type="protein sequence ID" value="PQO36724.1"/>
    <property type="molecule type" value="Genomic_DNA"/>
</dbReference>
<feature type="transmembrane region" description="Helical" evidence="12">
    <location>
        <begin position="200"/>
        <end position="222"/>
    </location>
</feature>
<dbReference type="OrthoDB" id="9812438at2"/>
<dbReference type="Pfam" id="PF00654">
    <property type="entry name" value="Voltage_CLC"/>
    <property type="match status" value="1"/>
</dbReference>
<dbReference type="Gene3D" id="1.10.3080.10">
    <property type="entry name" value="Clc chloride channel"/>
    <property type="match status" value="2"/>
</dbReference>
<evidence type="ECO:0000256" key="4">
    <source>
        <dbReference type="ARBA" id="ARBA00022989"/>
    </source>
</evidence>
<feature type="region of interest" description="Disordered" evidence="11">
    <location>
        <begin position="317"/>
        <end position="336"/>
    </location>
</feature>
<dbReference type="InterPro" id="IPR050368">
    <property type="entry name" value="ClC-type_chloride_channel"/>
</dbReference>
<keyword evidence="4 12" id="KW-1133">Transmembrane helix</keyword>
<keyword evidence="9" id="KW-0407">Ion channel</keyword>
<keyword evidence="8" id="KW-0868">Chloride</keyword>
<feature type="domain" description="CBS" evidence="13">
    <location>
        <begin position="533"/>
        <end position="598"/>
    </location>
</feature>
<dbReference type="SUPFAM" id="SSF81340">
    <property type="entry name" value="Clc chloride channel"/>
    <property type="match status" value="1"/>
</dbReference>
<evidence type="ECO:0000256" key="3">
    <source>
        <dbReference type="ARBA" id="ARBA00022692"/>
    </source>
</evidence>
<feature type="transmembrane region" description="Helical" evidence="12">
    <location>
        <begin position="172"/>
        <end position="194"/>
    </location>
</feature>
<feature type="transmembrane region" description="Helical" evidence="12">
    <location>
        <begin position="252"/>
        <end position="273"/>
    </location>
</feature>
<keyword evidence="3 12" id="KW-0812">Transmembrane</keyword>
<feature type="compositionally biased region" description="Basic and acidic residues" evidence="11">
    <location>
        <begin position="321"/>
        <end position="336"/>
    </location>
</feature>
<dbReference type="PROSITE" id="PS51371">
    <property type="entry name" value="CBS"/>
    <property type="match status" value="1"/>
</dbReference>
<feature type="transmembrane region" description="Helical" evidence="12">
    <location>
        <begin position="31"/>
        <end position="53"/>
    </location>
</feature>
<evidence type="ECO:0000256" key="11">
    <source>
        <dbReference type="SAM" id="MobiDB-lite"/>
    </source>
</evidence>
<dbReference type="Proteomes" id="UP000240009">
    <property type="component" value="Unassembled WGS sequence"/>
</dbReference>
<keyword evidence="10" id="KW-0129">CBS domain</keyword>